<evidence type="ECO:0000256" key="1">
    <source>
        <dbReference type="ARBA" id="ARBA00022490"/>
    </source>
</evidence>
<evidence type="ECO:0000256" key="4">
    <source>
        <dbReference type="ARBA" id="ARBA00023002"/>
    </source>
</evidence>
<dbReference type="PIRSF" id="PIRSF000076">
    <property type="entry name" value="HCP"/>
    <property type="match status" value="1"/>
</dbReference>
<dbReference type="NCBIfam" id="NF003658">
    <property type="entry name" value="PRK05290.1"/>
    <property type="match status" value="1"/>
</dbReference>
<feature type="binding site" evidence="7">
    <location>
        <position position="432"/>
    </location>
    <ligand>
        <name>hybrid [4Fe-2O-2S] cluster</name>
        <dbReference type="ChEBI" id="CHEBI:60519"/>
    </ligand>
</feature>
<comment type="similarity">
    <text evidence="7">Belongs to the HCP family.</text>
</comment>
<evidence type="ECO:0000256" key="7">
    <source>
        <dbReference type="HAMAP-Rule" id="MF_00069"/>
    </source>
</evidence>
<dbReference type="InterPro" id="IPR010048">
    <property type="entry name" value="Hydroxylam_reduct"/>
</dbReference>
<keyword evidence="6 7" id="KW-0411">Iron-sulfur</keyword>
<feature type="modified residue" description="Cysteine persulfide" evidence="7">
    <location>
        <position position="404"/>
    </location>
</feature>
<feature type="binding site" evidence="7">
    <location>
        <position position="6"/>
    </location>
    <ligand>
        <name>[2Fe-2S] cluster</name>
        <dbReference type="ChEBI" id="CHEBI:190135"/>
    </ligand>
</feature>
<dbReference type="InterPro" id="IPR011254">
    <property type="entry name" value="Prismane-like_sf"/>
</dbReference>
<dbReference type="NCBIfam" id="TIGR01703">
    <property type="entry name" value="hybrid_clust"/>
    <property type="match status" value="1"/>
</dbReference>
<feature type="binding site" evidence="7">
    <location>
        <position position="18"/>
    </location>
    <ligand>
        <name>[2Fe-2S] cluster</name>
        <dbReference type="ChEBI" id="CHEBI:190135"/>
    </ligand>
</feature>
<dbReference type="GO" id="GO:0050418">
    <property type="term" value="F:hydroxylamine reductase activity"/>
    <property type="evidence" value="ECO:0007669"/>
    <property type="project" value="UniProtKB-EC"/>
</dbReference>
<dbReference type="PANTHER" id="PTHR30109">
    <property type="entry name" value="HYDROXYLAMINE REDUCTASE"/>
    <property type="match status" value="1"/>
</dbReference>
<keyword evidence="9" id="KW-1185">Reference proteome</keyword>
<dbReference type="Gene3D" id="3.40.50.2030">
    <property type="match status" value="2"/>
</dbReference>
<proteinExistence type="inferred from homology"/>
<comment type="caution">
    <text evidence="8">The sequence shown here is derived from an EMBL/GenBank/DDBJ whole genome shotgun (WGS) entry which is preliminary data.</text>
</comment>
<feature type="binding site" evidence="7">
    <location>
        <position position="457"/>
    </location>
    <ligand>
        <name>hybrid [4Fe-2O-2S] cluster</name>
        <dbReference type="ChEBI" id="CHEBI:60519"/>
    </ligand>
</feature>
<feature type="binding site" evidence="7">
    <location>
        <position position="25"/>
    </location>
    <ligand>
        <name>[2Fe-2S] cluster</name>
        <dbReference type="ChEBI" id="CHEBI:190135"/>
    </ligand>
</feature>
<dbReference type="EMBL" id="JBGXBU010000001">
    <property type="protein sequence ID" value="MFM4892351.1"/>
    <property type="molecule type" value="Genomic_DNA"/>
</dbReference>
<dbReference type="GeneID" id="97219552"/>
<keyword evidence="4 7" id="KW-0560">Oxidoreductase</keyword>
<evidence type="ECO:0000256" key="5">
    <source>
        <dbReference type="ARBA" id="ARBA00023004"/>
    </source>
</evidence>
<name>A0ABW9GMH9_9GAMM</name>
<evidence type="ECO:0000256" key="2">
    <source>
        <dbReference type="ARBA" id="ARBA00022714"/>
    </source>
</evidence>
<accession>A0ABW9GMH9</accession>
<feature type="binding site" evidence="7">
    <location>
        <position position="248"/>
    </location>
    <ligand>
        <name>hybrid [4Fe-2O-2S] cluster</name>
        <dbReference type="ChEBI" id="CHEBI:60519"/>
    </ligand>
</feature>
<comment type="catalytic activity">
    <reaction evidence="7">
        <text>A + NH4(+) + H2O = hydroxylamine + AH2 + H(+)</text>
        <dbReference type="Rhea" id="RHEA:22052"/>
        <dbReference type="ChEBI" id="CHEBI:13193"/>
        <dbReference type="ChEBI" id="CHEBI:15377"/>
        <dbReference type="ChEBI" id="CHEBI:15378"/>
        <dbReference type="ChEBI" id="CHEBI:15429"/>
        <dbReference type="ChEBI" id="CHEBI:17499"/>
        <dbReference type="ChEBI" id="CHEBI:28938"/>
        <dbReference type="EC" id="1.7.99.1"/>
    </reaction>
</comment>
<evidence type="ECO:0000256" key="6">
    <source>
        <dbReference type="ARBA" id="ARBA00023014"/>
    </source>
</evidence>
<gene>
    <name evidence="7 8" type="primary">hcp</name>
    <name evidence="8" type="synonym">priS</name>
    <name evidence="8" type="ORF">ACEUDJ_05595</name>
</gene>
<feature type="binding site" evidence="7">
    <location>
        <position position="491"/>
    </location>
    <ligand>
        <name>hybrid [4Fe-2O-2S] cluster</name>
        <dbReference type="ChEBI" id="CHEBI:60519"/>
    </ligand>
</feature>
<feature type="binding site" description="via persulfide group" evidence="7">
    <location>
        <position position="404"/>
    </location>
    <ligand>
        <name>hybrid [4Fe-2O-2S] cluster</name>
        <dbReference type="ChEBI" id="CHEBI:60519"/>
    </ligand>
</feature>
<comment type="subcellular location">
    <subcellularLocation>
        <location evidence="7">Cytoplasm</location>
    </subcellularLocation>
</comment>
<comment type="function">
    <text evidence="7">Catalyzes the reduction of hydroxylamine to form NH(3) and H(2)O.</text>
</comment>
<evidence type="ECO:0000256" key="3">
    <source>
        <dbReference type="ARBA" id="ARBA00022723"/>
    </source>
</evidence>
<feature type="binding site" evidence="7">
    <location>
        <position position="493"/>
    </location>
    <ligand>
        <name>hybrid [4Fe-2O-2S] cluster</name>
        <dbReference type="ChEBI" id="CHEBI:60519"/>
    </ligand>
</feature>
<protein>
    <recommendedName>
        <fullName evidence="7">Hydroxylamine reductase</fullName>
        <ecNumber evidence="7">1.7.99.1</ecNumber>
    </recommendedName>
    <alternativeName>
        <fullName evidence="7">Hybrid-cluster protein</fullName>
        <shortName evidence="7">HCP</shortName>
    </alternativeName>
    <alternativeName>
        <fullName evidence="7">Prismane protein</fullName>
    </alternativeName>
</protein>
<keyword evidence="1 7" id="KW-0963">Cytoplasm</keyword>
<dbReference type="Proteomes" id="UP001630969">
    <property type="component" value="Unassembled WGS sequence"/>
</dbReference>
<feature type="binding site" evidence="7">
    <location>
        <position position="3"/>
    </location>
    <ligand>
        <name>[2Fe-2S] cluster</name>
        <dbReference type="ChEBI" id="CHEBI:190135"/>
    </ligand>
</feature>
<dbReference type="InterPro" id="IPR016099">
    <property type="entry name" value="Prismane-like_a/b-sand"/>
</dbReference>
<keyword evidence="2 7" id="KW-0001">2Fe-2S</keyword>
<reference evidence="8 9" key="1">
    <citation type="submission" date="2024-09" db="EMBL/GenBank/DDBJ databases">
        <title>Aeromonas strains Genome sequencing and assembly.</title>
        <authorList>
            <person name="Hu X."/>
            <person name="Tang B."/>
        </authorList>
    </citation>
    <scope>NUCLEOTIDE SEQUENCE [LARGE SCALE GENOMIC DNA]</scope>
    <source>
        <strain evidence="8 9">NB23SCDHY001</strain>
    </source>
</reference>
<dbReference type="Gene3D" id="1.20.1270.20">
    <property type="match status" value="2"/>
</dbReference>
<evidence type="ECO:0000313" key="9">
    <source>
        <dbReference type="Proteomes" id="UP001630969"/>
    </source>
</evidence>
<organism evidence="8 9">
    <name type="scientific">Aeromonas bivalvium</name>
    <dbReference type="NCBI Taxonomy" id="440079"/>
    <lineage>
        <taxon>Bacteria</taxon>
        <taxon>Pseudomonadati</taxon>
        <taxon>Pseudomonadota</taxon>
        <taxon>Gammaproteobacteria</taxon>
        <taxon>Aeromonadales</taxon>
        <taxon>Aeromonadaceae</taxon>
        <taxon>Aeromonas</taxon>
    </lineage>
</organism>
<feature type="binding site" evidence="7">
    <location>
        <position position="316"/>
    </location>
    <ligand>
        <name>hybrid [4Fe-2O-2S] cluster</name>
        <dbReference type="ChEBI" id="CHEBI:60519"/>
    </ligand>
</feature>
<dbReference type="SUPFAM" id="SSF56821">
    <property type="entry name" value="Prismane protein-like"/>
    <property type="match status" value="1"/>
</dbReference>
<keyword evidence="5 7" id="KW-0408">Iron</keyword>
<dbReference type="CDD" id="cd01914">
    <property type="entry name" value="HCP"/>
    <property type="match status" value="1"/>
</dbReference>
<evidence type="ECO:0000313" key="8">
    <source>
        <dbReference type="EMBL" id="MFM4892351.1"/>
    </source>
</evidence>
<dbReference type="Pfam" id="PF03063">
    <property type="entry name" value="Prismane"/>
    <property type="match status" value="1"/>
</dbReference>
<comment type="cofactor">
    <cofactor evidence="7">
        <name>hybrid [4Fe-2O-2S] cluster</name>
        <dbReference type="ChEBI" id="CHEBI:60519"/>
    </cofactor>
    <text evidence="7">Binds 1 hybrid [4Fe-2O-2S] cluster.</text>
</comment>
<keyword evidence="3 7" id="KW-0479">Metal-binding</keyword>
<comment type="cofactor">
    <cofactor evidence="7">
        <name>[2Fe-2S] cluster</name>
        <dbReference type="ChEBI" id="CHEBI:190135"/>
    </cofactor>
    <text evidence="7">Binds 1 [2Fe-2S] cluster.</text>
</comment>
<sequence>MFCVQCEQTIRTPAGNGCAYAQGMCGKTAETSDLQDVLIYTLQGLSAWALAAREHGIVDDEIDAFVPKAFFATLTNVNFDSERIVAYVNQALAYRRQLAGKLAPLAVQADELPAAARFEPGSELLAQLAKAPQTAVNRGKNEVNEDIMGLRLLCLYGLKGAAAYMEHARVLDQQDAGVAAEFHRIMSWLGTDPSDLDPLFKCAMDIGLLNFRIMEMLDLGETTAFGHPEPTQARVTPVPGKCILVSGHDMVDLKLILEQTKGTDINVYTHGEMLPALAYPFFKQYPHLVGNYGSAWQNQQKEFANFPGAVVMTSNCIIDPNVGNYSDRIFTRSIVGWPGVTHLEGEDFSAVIEKAQALEGFKHVELEHFITIGFARNALMQAAPAVIDKVKAGEISHFFLVGGCDGDRAERAYYTEFARAIPQDSLLLTLGCGKYKFNKLDFGDIGGIPRLLDVGQCNDAYSAIQLALALADAFECGVNDLPLTLVLSWFEQKAIVILLTLLALGVKDIRTGPTAPAFLTPALLKVLEEQFGLKGTTTAEADLAEILAA</sequence>
<dbReference type="RefSeq" id="WP_408789061.1">
    <property type="nucleotide sequence ID" value="NZ_JBGXBU010000001.1"/>
</dbReference>
<dbReference type="EC" id="1.7.99.1" evidence="7"/>
<dbReference type="PANTHER" id="PTHR30109:SF0">
    <property type="entry name" value="HYDROXYLAMINE REDUCTASE"/>
    <property type="match status" value="1"/>
</dbReference>
<feature type="binding site" evidence="7">
    <location>
        <position position="272"/>
    </location>
    <ligand>
        <name>hybrid [4Fe-2O-2S] cluster</name>
        <dbReference type="ChEBI" id="CHEBI:60519"/>
    </ligand>
</feature>
<dbReference type="HAMAP" id="MF_00069">
    <property type="entry name" value="Hydroxylam_reduct"/>
    <property type="match status" value="1"/>
</dbReference>
<dbReference type="InterPro" id="IPR016100">
    <property type="entry name" value="Prismane_a-bundle"/>
</dbReference>
<dbReference type="InterPro" id="IPR004137">
    <property type="entry name" value="HCP/CODH"/>
</dbReference>